<organism evidence="8 9">
    <name type="scientific">Lyngbya confervoides BDU141951</name>
    <dbReference type="NCBI Taxonomy" id="1574623"/>
    <lineage>
        <taxon>Bacteria</taxon>
        <taxon>Bacillati</taxon>
        <taxon>Cyanobacteriota</taxon>
        <taxon>Cyanophyceae</taxon>
        <taxon>Oscillatoriophycideae</taxon>
        <taxon>Oscillatoriales</taxon>
        <taxon>Microcoleaceae</taxon>
        <taxon>Lyngbya</taxon>
    </lineage>
</organism>
<evidence type="ECO:0000256" key="1">
    <source>
        <dbReference type="ARBA" id="ARBA00004651"/>
    </source>
</evidence>
<dbReference type="PANTHER" id="PTHR33452:SF1">
    <property type="entry name" value="INNER MEMBRANE PROTEIN YPHA-RELATED"/>
    <property type="match status" value="1"/>
</dbReference>
<evidence type="ECO:0000256" key="7">
    <source>
        <dbReference type="SAM" id="Phobius"/>
    </source>
</evidence>
<dbReference type="RefSeq" id="WP_166282007.1">
    <property type="nucleotide sequence ID" value="NZ_JTHE03000056.1"/>
</dbReference>
<keyword evidence="6 7" id="KW-0472">Membrane</keyword>
<feature type="transmembrane region" description="Helical" evidence="7">
    <location>
        <begin position="58"/>
        <end position="77"/>
    </location>
</feature>
<accession>A0ABD4T3N4</accession>
<dbReference type="Proteomes" id="UP000031561">
    <property type="component" value="Unassembled WGS sequence"/>
</dbReference>
<feature type="transmembrane region" description="Helical" evidence="7">
    <location>
        <begin position="122"/>
        <end position="139"/>
    </location>
</feature>
<keyword evidence="4 7" id="KW-0812">Transmembrane</keyword>
<name>A0ABD4T3N4_9CYAN</name>
<dbReference type="EMBL" id="JTHE03000056">
    <property type="protein sequence ID" value="MCM1983137.1"/>
    <property type="molecule type" value="Genomic_DNA"/>
</dbReference>
<comment type="caution">
    <text evidence="8">The sequence shown here is derived from an EMBL/GenBank/DDBJ whole genome shotgun (WGS) entry which is preliminary data.</text>
</comment>
<feature type="transmembrane region" description="Helical" evidence="7">
    <location>
        <begin position="89"/>
        <end position="110"/>
    </location>
</feature>
<comment type="similarity">
    <text evidence="2">Belongs to the DoxX family.</text>
</comment>
<gene>
    <name evidence="8" type="ORF">QQ91_0009910</name>
</gene>
<keyword evidence="5 7" id="KW-1133">Transmembrane helix</keyword>
<keyword evidence="3" id="KW-1003">Cell membrane</keyword>
<evidence type="ECO:0000313" key="9">
    <source>
        <dbReference type="Proteomes" id="UP000031561"/>
    </source>
</evidence>
<dbReference type="Pfam" id="PF07681">
    <property type="entry name" value="DoxX"/>
    <property type="match status" value="1"/>
</dbReference>
<evidence type="ECO:0000256" key="5">
    <source>
        <dbReference type="ARBA" id="ARBA00022989"/>
    </source>
</evidence>
<sequence length="154" mass="16479">MTSTQAPSSLLTTLLRPAVTDNTGFQLTTLVVRVLVGALMIHNGLDKLSDVSGFAENVVAFIGLPFPVFLTYCAAYIEIISSTLLALGLLTRLNGLALLSTMLVAIFFHLKSDGFQVPPLETASLYALIFLFFTIYGAGRFSGDALLTRSPSDS</sequence>
<dbReference type="PANTHER" id="PTHR33452">
    <property type="entry name" value="OXIDOREDUCTASE CATD-RELATED"/>
    <property type="match status" value="1"/>
</dbReference>
<evidence type="ECO:0000256" key="2">
    <source>
        <dbReference type="ARBA" id="ARBA00006679"/>
    </source>
</evidence>
<protein>
    <submittedName>
        <fullName evidence="8">DoxX family protein</fullName>
    </submittedName>
</protein>
<dbReference type="InterPro" id="IPR051907">
    <property type="entry name" value="DoxX-like_oxidoreductase"/>
</dbReference>
<keyword evidence="9" id="KW-1185">Reference proteome</keyword>
<reference evidence="8 9" key="1">
    <citation type="journal article" date="2015" name="Genome Announc.">
        <title>Draft Genome Sequence of Filamentous Marine Cyanobacterium Lyngbya confervoides Strain BDU141951.</title>
        <authorList>
            <person name="Chandrababunaidu M.M."/>
            <person name="Sen D."/>
            <person name="Tripathy S."/>
        </authorList>
    </citation>
    <scope>NUCLEOTIDE SEQUENCE [LARGE SCALE GENOMIC DNA]</scope>
    <source>
        <strain evidence="8 9">BDU141951</strain>
    </source>
</reference>
<dbReference type="GO" id="GO:0005886">
    <property type="term" value="C:plasma membrane"/>
    <property type="evidence" value="ECO:0007669"/>
    <property type="project" value="UniProtKB-SubCell"/>
</dbReference>
<proteinExistence type="inferred from homology"/>
<evidence type="ECO:0000256" key="6">
    <source>
        <dbReference type="ARBA" id="ARBA00023136"/>
    </source>
</evidence>
<evidence type="ECO:0000256" key="3">
    <source>
        <dbReference type="ARBA" id="ARBA00022475"/>
    </source>
</evidence>
<dbReference type="InterPro" id="IPR032808">
    <property type="entry name" value="DoxX"/>
</dbReference>
<comment type="subcellular location">
    <subcellularLocation>
        <location evidence="1">Cell membrane</location>
        <topology evidence="1">Multi-pass membrane protein</topology>
    </subcellularLocation>
</comment>
<evidence type="ECO:0000256" key="4">
    <source>
        <dbReference type="ARBA" id="ARBA00022692"/>
    </source>
</evidence>
<evidence type="ECO:0000313" key="8">
    <source>
        <dbReference type="EMBL" id="MCM1983137.1"/>
    </source>
</evidence>
<dbReference type="AlphaFoldDB" id="A0ABD4T3N4"/>